<feature type="compositionally biased region" description="Basic residues" evidence="1">
    <location>
        <begin position="313"/>
        <end position="324"/>
    </location>
</feature>
<evidence type="ECO:0000313" key="4">
    <source>
        <dbReference type="RefSeq" id="XP_033574931.1"/>
    </source>
</evidence>
<name>A0A6A6YJ66_9PEZI</name>
<protein>
    <submittedName>
        <fullName evidence="2 4">Uncharacterized protein</fullName>
    </submittedName>
</protein>
<accession>A0A6A6YJ66</accession>
<dbReference type="EMBL" id="MU003704">
    <property type="protein sequence ID" value="KAF2807967.1"/>
    <property type="molecule type" value="Genomic_DNA"/>
</dbReference>
<dbReference type="AlphaFoldDB" id="A0A6A6YJ66"/>
<dbReference type="RefSeq" id="XP_033574931.1">
    <property type="nucleotide sequence ID" value="XM_033725710.1"/>
</dbReference>
<organism evidence="2">
    <name type="scientific">Mytilinidion resinicola</name>
    <dbReference type="NCBI Taxonomy" id="574789"/>
    <lineage>
        <taxon>Eukaryota</taxon>
        <taxon>Fungi</taxon>
        <taxon>Dikarya</taxon>
        <taxon>Ascomycota</taxon>
        <taxon>Pezizomycotina</taxon>
        <taxon>Dothideomycetes</taxon>
        <taxon>Pleosporomycetidae</taxon>
        <taxon>Mytilinidiales</taxon>
        <taxon>Mytilinidiaceae</taxon>
        <taxon>Mytilinidion</taxon>
    </lineage>
</organism>
<keyword evidence="3" id="KW-1185">Reference proteome</keyword>
<reference evidence="2 4" key="1">
    <citation type="journal article" date="2020" name="Stud. Mycol.">
        <title>101 Dothideomycetes genomes: a test case for predicting lifestyles and emergence of pathogens.</title>
        <authorList>
            <person name="Haridas S."/>
            <person name="Albert R."/>
            <person name="Binder M."/>
            <person name="Bloem J."/>
            <person name="Labutti K."/>
            <person name="Salamov A."/>
            <person name="Andreopoulos B."/>
            <person name="Baker S."/>
            <person name="Barry K."/>
            <person name="Bills G."/>
            <person name="Bluhm B."/>
            <person name="Cannon C."/>
            <person name="Castanera R."/>
            <person name="Culley D."/>
            <person name="Daum C."/>
            <person name="Ezra D."/>
            <person name="Gonzalez J."/>
            <person name="Henrissat B."/>
            <person name="Kuo A."/>
            <person name="Liang C."/>
            <person name="Lipzen A."/>
            <person name="Lutzoni F."/>
            <person name="Magnuson J."/>
            <person name="Mondo S."/>
            <person name="Nolan M."/>
            <person name="Ohm R."/>
            <person name="Pangilinan J."/>
            <person name="Park H.-J."/>
            <person name="Ramirez L."/>
            <person name="Alfaro M."/>
            <person name="Sun H."/>
            <person name="Tritt A."/>
            <person name="Yoshinaga Y."/>
            <person name="Zwiers L.-H."/>
            <person name="Turgeon B."/>
            <person name="Goodwin S."/>
            <person name="Spatafora J."/>
            <person name="Crous P."/>
            <person name="Grigoriev I."/>
        </authorList>
    </citation>
    <scope>NUCLEOTIDE SEQUENCE</scope>
    <source>
        <strain evidence="2 4">CBS 304.34</strain>
    </source>
</reference>
<sequence length="385" mass="41146">MPVLAMWAWNYACVQSLVALGDALWAAAMGSAWFGGAYCSAAAPSGAARCWHVYSAPPYAAASHVPAPAVYCGPGQGVMSALTLIFFGRAISKPQTPQLRAPFPPDHRCASGPYRPASLTAQARPTAPAPETRSPLIEHPRALCLQLADHRCPCLRPCARDCTRTPGLAAACRPPSSPTLPRTFQTQLLLRDDSPPRNPSSLRRLCPQPSPPAVQTLTVHRSGRNAAVSPATVIAVVLSQPNHPPPATTTHTAPIAQASRLPWPALQSLQPGIPIARTNPPSILRDPAKNPLKLPRANHRGAQRRSGLGIHPPAHKRRRPKLRGQQRIASPERRSASHTVAQVPDCCASFFVSSSACGTSTNCIPLYGTTTPRQTPALRKFTVPW</sequence>
<gene>
    <name evidence="2 4" type="ORF">BDZ99DRAFT_522570</name>
</gene>
<evidence type="ECO:0000313" key="2">
    <source>
        <dbReference type="EMBL" id="KAF2807967.1"/>
    </source>
</evidence>
<feature type="region of interest" description="Disordered" evidence="1">
    <location>
        <begin position="273"/>
        <end position="339"/>
    </location>
</feature>
<dbReference type="GeneID" id="54466603"/>
<evidence type="ECO:0000256" key="1">
    <source>
        <dbReference type="SAM" id="MobiDB-lite"/>
    </source>
</evidence>
<reference evidence="4" key="3">
    <citation type="submission" date="2025-04" db="UniProtKB">
        <authorList>
            <consortium name="RefSeq"/>
        </authorList>
    </citation>
    <scope>IDENTIFICATION</scope>
    <source>
        <strain evidence="4">CBS 304.34</strain>
    </source>
</reference>
<dbReference type="Proteomes" id="UP000504636">
    <property type="component" value="Unplaced"/>
</dbReference>
<evidence type="ECO:0000313" key="3">
    <source>
        <dbReference type="Proteomes" id="UP000504636"/>
    </source>
</evidence>
<feature type="region of interest" description="Disordered" evidence="1">
    <location>
        <begin position="191"/>
        <end position="212"/>
    </location>
</feature>
<proteinExistence type="predicted"/>
<reference evidence="4" key="2">
    <citation type="submission" date="2020-04" db="EMBL/GenBank/DDBJ databases">
        <authorList>
            <consortium name="NCBI Genome Project"/>
        </authorList>
    </citation>
    <scope>NUCLEOTIDE SEQUENCE</scope>
    <source>
        <strain evidence="4">CBS 304.34</strain>
    </source>
</reference>